<dbReference type="AlphaFoldDB" id="A0A6I2RR50"/>
<proteinExistence type="predicted"/>
<accession>A0A6I2RR50</accession>
<dbReference type="GeneID" id="63973148"/>
<gene>
    <name evidence="1" type="ORF">GKE90_22460</name>
</gene>
<dbReference type="Proteomes" id="UP000429811">
    <property type="component" value="Unassembled WGS sequence"/>
</dbReference>
<evidence type="ECO:0000313" key="1">
    <source>
        <dbReference type="EMBL" id="MSB51393.1"/>
    </source>
</evidence>
<comment type="caution">
    <text evidence="1">The sequence shown here is derived from an EMBL/GenBank/DDBJ whole genome shotgun (WGS) entry which is preliminary data.</text>
</comment>
<dbReference type="RefSeq" id="WP_039996554.1">
    <property type="nucleotide sequence ID" value="NZ_CP048436.1"/>
</dbReference>
<name>A0A6I2RR50_FLAPL</name>
<protein>
    <submittedName>
        <fullName evidence="1">Uncharacterized protein</fullName>
    </submittedName>
</protein>
<dbReference type="EMBL" id="WKPO01000093">
    <property type="protein sequence ID" value="MSB51393.1"/>
    <property type="molecule type" value="Genomic_DNA"/>
</dbReference>
<sequence>MINTLDDIISAVETVSSSIPQISDTTNFWMVRSKQGVFYNEYVAGGYIAIGWNPLTEAVLSGSHDDDYYKQILKDSNYPDKMPGTALNKCRRFIEEIKSGDIAMIVGRSEIAFATIGDYFEVDLDTATAEKELEIHTQIETGTYLGLNCPYKKRRHISIISKVDLSSAPPMVYKCLVSNRHSLSSLNEYADAILSCCYDLSVYSNRLIIKYHIRQPRDINPFDFSLFTLSMADLISDDRRELTGKYNLNSEGDVVFFLTNFGQDILVFLKDHLVPILLGYFILFGGKAAGIEFPSSIEKIKDLVADFLYRKETRRIKVAEADKAEAEAEKAKVDAERSRFELEELKKQAQEKASQTVENLTRAAVPLNIKPPANNIIDITALFQIDDETE</sequence>
<reference evidence="1 2" key="1">
    <citation type="journal article" date="2019" name="Nat. Med.">
        <title>A library of human gut bacterial isolates paired with longitudinal multiomics data enables mechanistic microbiome research.</title>
        <authorList>
            <person name="Poyet M."/>
            <person name="Groussin M."/>
            <person name="Gibbons S.M."/>
            <person name="Avila-Pacheco J."/>
            <person name="Jiang X."/>
            <person name="Kearney S.M."/>
            <person name="Perrotta A.R."/>
            <person name="Berdy B."/>
            <person name="Zhao S."/>
            <person name="Lieberman T.D."/>
            <person name="Swanson P.K."/>
            <person name="Smith M."/>
            <person name="Roesemann S."/>
            <person name="Alexander J.E."/>
            <person name="Rich S.A."/>
            <person name="Livny J."/>
            <person name="Vlamakis H."/>
            <person name="Clish C."/>
            <person name="Bullock K."/>
            <person name="Deik A."/>
            <person name="Scott J."/>
            <person name="Pierce K.A."/>
            <person name="Xavier R.J."/>
            <person name="Alm E.J."/>
        </authorList>
    </citation>
    <scope>NUCLEOTIDE SEQUENCE [LARGE SCALE GENOMIC DNA]</scope>
    <source>
        <strain evidence="1 2">BIOML-A5</strain>
    </source>
</reference>
<organism evidence="1 2">
    <name type="scientific">Flavonifractor plautii</name>
    <name type="common">Fusobacterium plautii</name>
    <dbReference type="NCBI Taxonomy" id="292800"/>
    <lineage>
        <taxon>Bacteria</taxon>
        <taxon>Bacillati</taxon>
        <taxon>Bacillota</taxon>
        <taxon>Clostridia</taxon>
        <taxon>Eubacteriales</taxon>
        <taxon>Oscillospiraceae</taxon>
        <taxon>Flavonifractor</taxon>
    </lineage>
</organism>
<evidence type="ECO:0000313" key="2">
    <source>
        <dbReference type="Proteomes" id="UP000429811"/>
    </source>
</evidence>